<dbReference type="InterPro" id="IPR011009">
    <property type="entry name" value="Kinase-like_dom_sf"/>
</dbReference>
<organism evidence="3 4">
    <name type="scientific">Stieleria neptunia</name>
    <dbReference type="NCBI Taxonomy" id="2527979"/>
    <lineage>
        <taxon>Bacteria</taxon>
        <taxon>Pseudomonadati</taxon>
        <taxon>Planctomycetota</taxon>
        <taxon>Planctomycetia</taxon>
        <taxon>Pirellulales</taxon>
        <taxon>Pirellulaceae</taxon>
        <taxon>Stieleria</taxon>
    </lineage>
</organism>
<evidence type="ECO:0000313" key="4">
    <source>
        <dbReference type="Proteomes" id="UP000319004"/>
    </source>
</evidence>
<accession>A0A518I180</accession>
<evidence type="ECO:0000256" key="2">
    <source>
        <dbReference type="SAM" id="Phobius"/>
    </source>
</evidence>
<keyword evidence="2" id="KW-0812">Transmembrane</keyword>
<protein>
    <recommendedName>
        <fullName evidence="5">Protein kinase domain-containing protein</fullName>
    </recommendedName>
</protein>
<dbReference type="KEGG" id="snep:Enr13x_67890"/>
<dbReference type="SUPFAM" id="SSF56112">
    <property type="entry name" value="Protein kinase-like (PK-like)"/>
    <property type="match status" value="1"/>
</dbReference>
<evidence type="ECO:0000313" key="3">
    <source>
        <dbReference type="EMBL" id="QDV46880.1"/>
    </source>
</evidence>
<feature type="coiled-coil region" evidence="1">
    <location>
        <begin position="248"/>
        <end position="275"/>
    </location>
</feature>
<dbReference type="EMBL" id="CP037423">
    <property type="protein sequence ID" value="QDV46880.1"/>
    <property type="molecule type" value="Genomic_DNA"/>
</dbReference>
<feature type="transmembrane region" description="Helical" evidence="2">
    <location>
        <begin position="225"/>
        <end position="244"/>
    </location>
</feature>
<evidence type="ECO:0000256" key="1">
    <source>
        <dbReference type="SAM" id="Coils"/>
    </source>
</evidence>
<keyword evidence="1" id="KW-0175">Coiled coil</keyword>
<dbReference type="RefSeq" id="WP_145391009.1">
    <property type="nucleotide sequence ID" value="NZ_CP037423.1"/>
</dbReference>
<keyword evidence="2" id="KW-1133">Transmembrane helix</keyword>
<gene>
    <name evidence="3" type="ORF">Enr13x_67890</name>
</gene>
<name>A0A518I180_9BACT</name>
<dbReference type="Proteomes" id="UP000319004">
    <property type="component" value="Chromosome"/>
</dbReference>
<reference evidence="3 4" key="1">
    <citation type="submission" date="2019-03" db="EMBL/GenBank/DDBJ databases">
        <title>Deep-cultivation of Planctomycetes and their phenomic and genomic characterization uncovers novel biology.</title>
        <authorList>
            <person name="Wiegand S."/>
            <person name="Jogler M."/>
            <person name="Boedeker C."/>
            <person name="Pinto D."/>
            <person name="Vollmers J."/>
            <person name="Rivas-Marin E."/>
            <person name="Kohn T."/>
            <person name="Peeters S.H."/>
            <person name="Heuer A."/>
            <person name="Rast P."/>
            <person name="Oberbeckmann S."/>
            <person name="Bunk B."/>
            <person name="Jeske O."/>
            <person name="Meyerdierks A."/>
            <person name="Storesund J.E."/>
            <person name="Kallscheuer N."/>
            <person name="Luecker S."/>
            <person name="Lage O.M."/>
            <person name="Pohl T."/>
            <person name="Merkel B.J."/>
            <person name="Hornburger P."/>
            <person name="Mueller R.-W."/>
            <person name="Bruemmer F."/>
            <person name="Labrenz M."/>
            <person name="Spormann A.M."/>
            <person name="Op den Camp H."/>
            <person name="Overmann J."/>
            <person name="Amann R."/>
            <person name="Jetten M.S.M."/>
            <person name="Mascher T."/>
            <person name="Medema M.H."/>
            <person name="Devos D.P."/>
            <person name="Kaster A.-K."/>
            <person name="Ovreas L."/>
            <person name="Rohde M."/>
            <person name="Galperin M.Y."/>
            <person name="Jogler C."/>
        </authorList>
    </citation>
    <scope>NUCLEOTIDE SEQUENCE [LARGE SCALE GENOMIC DNA]</scope>
    <source>
        <strain evidence="3 4">Enr13</strain>
    </source>
</reference>
<keyword evidence="2" id="KW-0472">Membrane</keyword>
<dbReference type="OrthoDB" id="225660at2"/>
<proteinExistence type="predicted"/>
<dbReference type="AlphaFoldDB" id="A0A518I180"/>
<keyword evidence="4" id="KW-1185">Reference proteome</keyword>
<evidence type="ECO:0008006" key="5">
    <source>
        <dbReference type="Google" id="ProtNLM"/>
    </source>
</evidence>
<sequence length="582" mass="64498">MTRHDVNRSEFSTLDAGKLLPGCSLPISAAATEDRHAVHAFRQFEPLPIDGLTQTAQRSLADSWVDVARSLKTMHDAGLCYGRITSTAFHNRGSETEPVATLWIDPSRAIETDAVHHGDPESMYWTAARLQSGKPPQPADDWYALGIVLAEISLSSASVHKIWELSRQDGKFVESLIKNLKRARSDRRLRKLAIALIRQGATGKVDDATIDKLTTRPATGHRTSTFVSVAVLLLALVAVGVTLYRNMNARHDRQIAMLAGQVDELQRRAEAMENATPSSIAPPVADSQSVAVPQSVAVAVPEPAVVRPDDRGRWTTELAGRSLEQAIEASVDFQPSQWRDRLIGLQQLPGQKQWRTANVTLRRLIQQAVDKPWDDDAIQDAQDRIASLGRAHARWTEWARSNRSVDEIRTQHDLMPSGLVKEFLGQWLGEALELRSFDLRTRVVKADEGNTFLAHVIGFETPSDSESVDWAWESTDGGDASIAMQIDDYRAGQALSYWLKKDSSIPYWDKTVIEHTFDSPLLAWQLAKGLRLENSESGYAVLLSTNARFGPPVKLETSSVAVVEAEKRKVVDPMDDLPFGLD</sequence>